<gene>
    <name evidence="5" type="ORF">AVDCRST_MAG54-1370</name>
</gene>
<evidence type="ECO:0000256" key="2">
    <source>
        <dbReference type="ARBA" id="ARBA00022676"/>
    </source>
</evidence>
<reference evidence="5" key="1">
    <citation type="submission" date="2020-02" db="EMBL/GenBank/DDBJ databases">
        <authorList>
            <person name="Meier V. D."/>
        </authorList>
    </citation>
    <scope>NUCLEOTIDE SEQUENCE</scope>
    <source>
        <strain evidence="5">AVDCRST_MAG54</strain>
    </source>
</reference>
<dbReference type="Gene3D" id="3.90.550.10">
    <property type="entry name" value="Spore Coat Polysaccharide Biosynthesis Protein SpsA, Chain A"/>
    <property type="match status" value="1"/>
</dbReference>
<dbReference type="AlphaFoldDB" id="A0A6J4I0P7"/>
<dbReference type="SUPFAM" id="SSF53448">
    <property type="entry name" value="Nucleotide-diphospho-sugar transferases"/>
    <property type="match status" value="1"/>
</dbReference>
<dbReference type="GO" id="GO:0009247">
    <property type="term" value="P:glycolipid biosynthetic process"/>
    <property type="evidence" value="ECO:0007669"/>
    <property type="project" value="TreeGrafter"/>
</dbReference>
<proteinExistence type="inferred from homology"/>
<dbReference type="Pfam" id="PF00535">
    <property type="entry name" value="Glycos_transf_2"/>
    <property type="match status" value="1"/>
</dbReference>
<comment type="similarity">
    <text evidence="1">Belongs to the glycosyltransferase 2 family.</text>
</comment>
<dbReference type="GO" id="GO:0016020">
    <property type="term" value="C:membrane"/>
    <property type="evidence" value="ECO:0007669"/>
    <property type="project" value="GOC"/>
</dbReference>
<dbReference type="GO" id="GO:0004582">
    <property type="term" value="F:dolichyl-phosphate beta-D-mannosyltransferase activity"/>
    <property type="evidence" value="ECO:0007669"/>
    <property type="project" value="InterPro"/>
</dbReference>
<accession>A0A6J4I0P7</accession>
<sequence>MTALLPEGLGRMVVVVPTYNEVENLAEIAERLLRAVPTTDLLVVDDSSPDGTGPIVEELAVKFPGRVELLTRNWKQGIGRAYVAGFTRALETDAPLIAQMDADHSHQPSDLA</sequence>
<keyword evidence="2" id="KW-0328">Glycosyltransferase</keyword>
<dbReference type="EMBL" id="CADCTH010000184">
    <property type="protein sequence ID" value="CAA9238276.1"/>
    <property type="molecule type" value="Genomic_DNA"/>
</dbReference>
<dbReference type="PANTHER" id="PTHR43398:SF1">
    <property type="entry name" value="DOLICHOL-PHOSPHATE MANNOSYLTRANSFERASE SUBUNIT 1"/>
    <property type="match status" value="1"/>
</dbReference>
<evidence type="ECO:0000256" key="3">
    <source>
        <dbReference type="ARBA" id="ARBA00022679"/>
    </source>
</evidence>
<dbReference type="PANTHER" id="PTHR43398">
    <property type="entry name" value="DOLICHOL-PHOSPHATE MANNOSYLTRANSFERASE SUBUNIT 1"/>
    <property type="match status" value="1"/>
</dbReference>
<dbReference type="InterPro" id="IPR039528">
    <property type="entry name" value="DPM1-like"/>
</dbReference>
<name>A0A6J4I0P7_9PSEU</name>
<protein>
    <recommendedName>
        <fullName evidence="4">Glycosyltransferase 2-like domain-containing protein</fullName>
    </recommendedName>
</protein>
<feature type="non-terminal residue" evidence="5">
    <location>
        <position position="112"/>
    </location>
</feature>
<evidence type="ECO:0000313" key="5">
    <source>
        <dbReference type="EMBL" id="CAA9238276.1"/>
    </source>
</evidence>
<dbReference type="InterPro" id="IPR001173">
    <property type="entry name" value="Glyco_trans_2-like"/>
</dbReference>
<keyword evidence="3" id="KW-0808">Transferase</keyword>
<organism evidence="5">
    <name type="scientific">uncultured Actinomycetospora sp</name>
    <dbReference type="NCBI Taxonomy" id="1135996"/>
    <lineage>
        <taxon>Bacteria</taxon>
        <taxon>Bacillati</taxon>
        <taxon>Actinomycetota</taxon>
        <taxon>Actinomycetes</taxon>
        <taxon>Pseudonocardiales</taxon>
        <taxon>Pseudonocardiaceae</taxon>
        <taxon>Actinomycetospora</taxon>
        <taxon>environmental samples</taxon>
    </lineage>
</organism>
<feature type="domain" description="Glycosyltransferase 2-like" evidence="4">
    <location>
        <begin position="14"/>
        <end position="111"/>
    </location>
</feature>
<evidence type="ECO:0000256" key="1">
    <source>
        <dbReference type="ARBA" id="ARBA00006739"/>
    </source>
</evidence>
<evidence type="ECO:0000259" key="4">
    <source>
        <dbReference type="Pfam" id="PF00535"/>
    </source>
</evidence>
<dbReference type="InterPro" id="IPR029044">
    <property type="entry name" value="Nucleotide-diphossugar_trans"/>
</dbReference>